<name>A0A081KDV2_9GAMM</name>
<comment type="caution">
    <text evidence="1">The sequence shown here is derived from an EMBL/GenBank/DDBJ whole genome shotgun (WGS) entry which is preliminary data.</text>
</comment>
<dbReference type="eggNOG" id="COG1028">
    <property type="taxonomic scope" value="Bacteria"/>
</dbReference>
<keyword evidence="2" id="KW-1185">Reference proteome</keyword>
<dbReference type="InterPro" id="IPR002347">
    <property type="entry name" value="SDR_fam"/>
</dbReference>
<evidence type="ECO:0000313" key="2">
    <source>
        <dbReference type="Proteomes" id="UP000027997"/>
    </source>
</evidence>
<proteinExistence type="predicted"/>
<dbReference type="InterPro" id="IPR036291">
    <property type="entry name" value="NAD(P)-bd_dom_sf"/>
</dbReference>
<dbReference type="PRINTS" id="PR00081">
    <property type="entry name" value="GDHRDH"/>
</dbReference>
<dbReference type="PANTHER" id="PTHR45458:SF1">
    <property type="entry name" value="SHORT CHAIN DEHYDROGENASE"/>
    <property type="match status" value="1"/>
</dbReference>
<protein>
    <submittedName>
        <fullName evidence="1">C-factor</fullName>
    </submittedName>
</protein>
<gene>
    <name evidence="1" type="ORF">GV64_17770</name>
</gene>
<dbReference type="EMBL" id="JOJP01000001">
    <property type="protein sequence ID" value="KEI72328.1"/>
    <property type="molecule type" value="Genomic_DNA"/>
</dbReference>
<accession>A0A081KDV2</accession>
<dbReference type="Pfam" id="PF00106">
    <property type="entry name" value="adh_short"/>
    <property type="match status" value="1"/>
</dbReference>
<dbReference type="STRING" id="305900.GV64_17770"/>
<dbReference type="InterPro" id="IPR052184">
    <property type="entry name" value="SDR_enzymes"/>
</dbReference>
<dbReference type="SUPFAM" id="SSF51735">
    <property type="entry name" value="NAD(P)-binding Rossmann-fold domains"/>
    <property type="match status" value="1"/>
</dbReference>
<dbReference type="Gene3D" id="3.40.50.720">
    <property type="entry name" value="NAD(P)-binding Rossmann-like Domain"/>
    <property type="match status" value="1"/>
</dbReference>
<evidence type="ECO:0000313" key="1">
    <source>
        <dbReference type="EMBL" id="KEI72328.1"/>
    </source>
</evidence>
<sequence length="237" mass="25518">MNVAVIGASGAIGKAMVHLLEQIPAVSRIYAFSRSDAAFDAVHKVDVQYMDLLDENSIASGAALTTEPLDLVIITTGILHEGEGLKPEKSIKDFEADHFSRVFAINTTGPAMVAKHFLPKMARNRKNVFAVLSARVGSISDNRLGGWYAYRASKAALNMIVKNLAIETGRKNKSSIIAALHPGTVDSHLSMPFQSGVPEGKLFTAEYSAEQLLNVIDQLTPGDSGHLFAWDGEKLPS</sequence>
<reference evidence="1 2" key="1">
    <citation type="submission" date="2014-06" db="EMBL/GenBank/DDBJ databases">
        <title>Whole Genome Sequences of Three Symbiotic Endozoicomonas Bacteria.</title>
        <authorList>
            <person name="Neave M.J."/>
            <person name="Apprill A."/>
            <person name="Voolstra C.R."/>
        </authorList>
    </citation>
    <scope>NUCLEOTIDE SEQUENCE [LARGE SCALE GENOMIC DNA]</scope>
    <source>
        <strain evidence="1 2">DSM 22380</strain>
    </source>
</reference>
<dbReference type="PANTHER" id="PTHR45458">
    <property type="entry name" value="SHORT-CHAIN DEHYDROGENASE/REDUCTASE SDR"/>
    <property type="match status" value="1"/>
</dbReference>
<organism evidence="1 2">
    <name type="scientific">Endozoicomonas elysicola</name>
    <dbReference type="NCBI Taxonomy" id="305900"/>
    <lineage>
        <taxon>Bacteria</taxon>
        <taxon>Pseudomonadati</taxon>
        <taxon>Pseudomonadota</taxon>
        <taxon>Gammaproteobacteria</taxon>
        <taxon>Oceanospirillales</taxon>
        <taxon>Endozoicomonadaceae</taxon>
        <taxon>Endozoicomonas</taxon>
    </lineage>
</organism>
<dbReference type="Proteomes" id="UP000027997">
    <property type="component" value="Unassembled WGS sequence"/>
</dbReference>
<dbReference type="AlphaFoldDB" id="A0A081KDV2"/>
<dbReference type="GO" id="GO:0016616">
    <property type="term" value="F:oxidoreductase activity, acting on the CH-OH group of donors, NAD or NADP as acceptor"/>
    <property type="evidence" value="ECO:0007669"/>
    <property type="project" value="TreeGrafter"/>
</dbReference>